<evidence type="ECO:0000259" key="8">
    <source>
        <dbReference type="Pfam" id="PF11975"/>
    </source>
</evidence>
<keyword evidence="2" id="KW-0479">Metal-binding</keyword>
<evidence type="ECO:0000313" key="10">
    <source>
        <dbReference type="Proteomes" id="UP001058271"/>
    </source>
</evidence>
<evidence type="ECO:0000256" key="7">
    <source>
        <dbReference type="RuleBase" id="RU361152"/>
    </source>
</evidence>
<dbReference type="PANTHER" id="PTHR32092">
    <property type="entry name" value="6-PHOSPHO-BETA-GLUCOSIDASE-RELATED"/>
    <property type="match status" value="1"/>
</dbReference>
<dbReference type="PRINTS" id="PR00732">
    <property type="entry name" value="GLHYDRLASE4"/>
</dbReference>
<evidence type="ECO:0000256" key="3">
    <source>
        <dbReference type="ARBA" id="ARBA00022801"/>
    </source>
</evidence>
<dbReference type="Pfam" id="PF11975">
    <property type="entry name" value="Glyco_hydro_4C"/>
    <property type="match status" value="1"/>
</dbReference>
<reference evidence="9" key="1">
    <citation type="submission" date="2021-04" db="EMBL/GenBank/DDBJ databases">
        <title>Biosynthetic gene clusters of Dactylosporangioum roseum.</title>
        <authorList>
            <person name="Hartkoorn R.C."/>
            <person name="Beaudoing E."/>
            <person name="Hot D."/>
            <person name="Moureu S."/>
        </authorList>
    </citation>
    <scope>NUCLEOTIDE SEQUENCE</scope>
    <source>
        <strain evidence="9">NRRL B-16295</strain>
    </source>
</reference>
<evidence type="ECO:0000256" key="4">
    <source>
        <dbReference type="ARBA" id="ARBA00023027"/>
    </source>
</evidence>
<dbReference type="InterPro" id="IPR022616">
    <property type="entry name" value="Glyco_hydro_4_C"/>
</dbReference>
<dbReference type="Gene3D" id="3.40.50.720">
    <property type="entry name" value="NAD(P)-binding Rossmann-like Domain"/>
    <property type="match status" value="1"/>
</dbReference>
<keyword evidence="6 7" id="KW-0326">Glycosidase</keyword>
<gene>
    <name evidence="9" type="ORF">Drose_14330</name>
</gene>
<keyword evidence="4 7" id="KW-0520">NAD</keyword>
<dbReference type="InterPro" id="IPR015955">
    <property type="entry name" value="Lactate_DH/Glyco_Ohase_4_C"/>
</dbReference>
<dbReference type="SUPFAM" id="SSF56327">
    <property type="entry name" value="LDH C-terminal domain-like"/>
    <property type="match status" value="1"/>
</dbReference>
<keyword evidence="10" id="KW-1185">Reference proteome</keyword>
<evidence type="ECO:0000256" key="5">
    <source>
        <dbReference type="ARBA" id="ARBA00023211"/>
    </source>
</evidence>
<evidence type="ECO:0000256" key="2">
    <source>
        <dbReference type="ARBA" id="ARBA00022723"/>
    </source>
</evidence>
<comment type="similarity">
    <text evidence="1 7">Belongs to the glycosyl hydrolase 4 family.</text>
</comment>
<dbReference type="InterPro" id="IPR036291">
    <property type="entry name" value="NAD(P)-bd_dom_sf"/>
</dbReference>
<protein>
    <submittedName>
        <fullName evidence="9">6-phospho-beta-glucosidase</fullName>
    </submittedName>
</protein>
<organism evidence="9 10">
    <name type="scientific">Dactylosporangium roseum</name>
    <dbReference type="NCBI Taxonomy" id="47989"/>
    <lineage>
        <taxon>Bacteria</taxon>
        <taxon>Bacillati</taxon>
        <taxon>Actinomycetota</taxon>
        <taxon>Actinomycetes</taxon>
        <taxon>Micromonosporales</taxon>
        <taxon>Micromonosporaceae</taxon>
        <taxon>Dactylosporangium</taxon>
    </lineage>
</organism>
<sequence>MKLAVVGGGSTYTPELIDGIDELDVTEVTLIDPDPDRRRIVGGFAQRLTTAHVVTTDDLAAGVEDADMVVVQLRVGGWRARHDDETFPLECGCVGQETTGAGGLAKALRTVPVVLNIARVVRERAPRAWIVNFTNPVGIVTRALLDEGHRAVGLCNVAISKIRWFAEELDVDPDRLRLDYVGLNHLSWVRQVFLDGEDVLPDVLARHSRTLADDMGIPEWVLRDLGSVPSSYLKYFYSHDAEVAAQRGDTETRAQIVARTEAKLLDLYADPALTSKPALLSERGGAYYSHAAVDVMAGLLGRSTKEQVVDVRNDGLFPFLPPESIIEVPVTVSPDGAVACPLPRPVEPVYAGLIAHMAAYEELAVRAAMLGGVERVRTAMLAHPTIGQAEAAHRLADLLVSRNRDRLDWL</sequence>
<dbReference type="Pfam" id="PF02056">
    <property type="entry name" value="Glyco_hydro_4"/>
    <property type="match status" value="1"/>
</dbReference>
<accession>A0ABY5ZB31</accession>
<keyword evidence="3 7" id="KW-0378">Hydrolase</keyword>
<dbReference type="EMBL" id="CP073721">
    <property type="protein sequence ID" value="UWZ39306.1"/>
    <property type="molecule type" value="Genomic_DNA"/>
</dbReference>
<evidence type="ECO:0000256" key="1">
    <source>
        <dbReference type="ARBA" id="ARBA00010141"/>
    </source>
</evidence>
<comment type="cofactor">
    <cofactor evidence="7">
        <name>NAD(+)</name>
        <dbReference type="ChEBI" id="CHEBI:57540"/>
    </cofactor>
    <text evidence="7">Binds 1 NAD(+) per subunit.</text>
</comment>
<dbReference type="InterPro" id="IPR001088">
    <property type="entry name" value="Glyco_hydro_4"/>
</dbReference>
<name>A0ABY5ZB31_9ACTN</name>
<dbReference type="PANTHER" id="PTHR32092:SF5">
    <property type="entry name" value="6-PHOSPHO-BETA-GLUCOSIDASE"/>
    <property type="match status" value="1"/>
</dbReference>
<keyword evidence="5" id="KW-0464">Manganese</keyword>
<dbReference type="Proteomes" id="UP001058271">
    <property type="component" value="Chromosome"/>
</dbReference>
<dbReference type="RefSeq" id="WP_260728705.1">
    <property type="nucleotide sequence ID" value="NZ_BAAABS010000056.1"/>
</dbReference>
<dbReference type="SUPFAM" id="SSF51735">
    <property type="entry name" value="NAD(P)-binding Rossmann-fold domains"/>
    <property type="match status" value="1"/>
</dbReference>
<evidence type="ECO:0000313" key="9">
    <source>
        <dbReference type="EMBL" id="UWZ39306.1"/>
    </source>
</evidence>
<dbReference type="Gene3D" id="3.90.110.10">
    <property type="entry name" value="Lactate dehydrogenase/glycoside hydrolase, family 4, C-terminal"/>
    <property type="match status" value="1"/>
</dbReference>
<proteinExistence type="inferred from homology"/>
<evidence type="ECO:0000256" key="6">
    <source>
        <dbReference type="ARBA" id="ARBA00023295"/>
    </source>
</evidence>
<feature type="domain" description="Glycosyl hydrolase family 4 C-terminal" evidence="8">
    <location>
        <begin position="180"/>
        <end position="386"/>
    </location>
</feature>